<keyword evidence="8" id="KW-1185">Reference proteome</keyword>
<organism evidence="7 8">
    <name type="scientific">Dibothriocephalus latus</name>
    <name type="common">Fish tapeworm</name>
    <name type="synonym">Diphyllobothrium latum</name>
    <dbReference type="NCBI Taxonomy" id="60516"/>
    <lineage>
        <taxon>Eukaryota</taxon>
        <taxon>Metazoa</taxon>
        <taxon>Spiralia</taxon>
        <taxon>Lophotrochozoa</taxon>
        <taxon>Platyhelminthes</taxon>
        <taxon>Cestoda</taxon>
        <taxon>Eucestoda</taxon>
        <taxon>Diphyllobothriidea</taxon>
        <taxon>Diphyllobothriidae</taxon>
        <taxon>Dibothriocephalus</taxon>
    </lineage>
</organism>
<reference evidence="7 8" key="1">
    <citation type="submission" date="2018-11" db="EMBL/GenBank/DDBJ databases">
        <authorList>
            <consortium name="Pathogen Informatics"/>
        </authorList>
    </citation>
    <scope>NUCLEOTIDE SEQUENCE [LARGE SCALE GENOMIC DNA]</scope>
</reference>
<feature type="region of interest" description="Disordered" evidence="5">
    <location>
        <begin position="1"/>
        <end position="58"/>
    </location>
</feature>
<keyword evidence="4" id="KW-0472">Membrane</keyword>
<protein>
    <recommendedName>
        <fullName evidence="6">TRPM-like domain-containing protein</fullName>
    </recommendedName>
</protein>
<dbReference type="EMBL" id="UYRU01046510">
    <property type="protein sequence ID" value="VDN09162.1"/>
    <property type="molecule type" value="Genomic_DNA"/>
</dbReference>
<evidence type="ECO:0000256" key="4">
    <source>
        <dbReference type="ARBA" id="ARBA00023136"/>
    </source>
</evidence>
<feature type="domain" description="TRPM-like" evidence="6">
    <location>
        <begin position="192"/>
        <end position="302"/>
    </location>
</feature>
<evidence type="ECO:0000313" key="8">
    <source>
        <dbReference type="Proteomes" id="UP000281553"/>
    </source>
</evidence>
<evidence type="ECO:0000313" key="7">
    <source>
        <dbReference type="EMBL" id="VDN09162.1"/>
    </source>
</evidence>
<sequence length="323" mass="37029">MEVDEEAHGAFYMKQRRPSNVTTTPSIPASRLNSPHGSRRSSRISLKLPQPPPKPVPLNVEDFQEEVVILRRLTEDYAHLVSIFDSDDADMDSYIISALLSSAGLGTPSGMLNTEQLAIAVRLNRADIAKEKIFTEGRSWKINYDEEAIDEPWNEVQAYQPSGVGIGGCEAGCVLSSVPAMHLPCLLYRQPQKHELDTFMFNAIIADQEAFVSLFLENGFDLEAFLTVHMLEKLYTVGLSKRESKSEMIQQLWESCRIYKMDWVMLRDIGRVVRQLLGEFYRPYYLSKRFREVIKRAITRYEAEQKEVLITGDRKFKTRCSYE</sequence>
<evidence type="ECO:0000256" key="3">
    <source>
        <dbReference type="ARBA" id="ARBA00022989"/>
    </source>
</evidence>
<dbReference type="PANTHER" id="PTHR13800">
    <property type="entry name" value="TRANSIENT RECEPTOR POTENTIAL CATION CHANNEL, SUBFAMILY M, MEMBER 6"/>
    <property type="match status" value="1"/>
</dbReference>
<keyword evidence="3" id="KW-1133">Transmembrane helix</keyword>
<evidence type="ECO:0000256" key="2">
    <source>
        <dbReference type="ARBA" id="ARBA00022692"/>
    </source>
</evidence>
<feature type="compositionally biased region" description="Polar residues" evidence="5">
    <location>
        <begin position="18"/>
        <end position="36"/>
    </location>
</feature>
<gene>
    <name evidence="7" type="ORF">DILT_LOCUS4993</name>
</gene>
<proteinExistence type="predicted"/>
<name>A0A3P7NLE3_DIBLA</name>
<evidence type="ECO:0000256" key="1">
    <source>
        <dbReference type="ARBA" id="ARBA00004141"/>
    </source>
</evidence>
<comment type="subcellular location">
    <subcellularLocation>
        <location evidence="1">Membrane</location>
        <topology evidence="1">Multi-pass membrane protein</topology>
    </subcellularLocation>
</comment>
<dbReference type="AlphaFoldDB" id="A0A3P7NLE3"/>
<dbReference type="GO" id="GO:0005886">
    <property type="term" value="C:plasma membrane"/>
    <property type="evidence" value="ECO:0007669"/>
    <property type="project" value="TreeGrafter"/>
</dbReference>
<evidence type="ECO:0000259" key="6">
    <source>
        <dbReference type="Pfam" id="PF25508"/>
    </source>
</evidence>
<dbReference type="InterPro" id="IPR057366">
    <property type="entry name" value="TRPM-like"/>
</dbReference>
<dbReference type="PANTHER" id="PTHR13800:SF12">
    <property type="entry name" value="TRANSIENT RECEPTOR POTENTIAL CATION CHANNEL SUBFAMILY M MEMBER-LIKE 2"/>
    <property type="match status" value="1"/>
</dbReference>
<dbReference type="GO" id="GO:0099604">
    <property type="term" value="F:ligand-gated calcium channel activity"/>
    <property type="evidence" value="ECO:0007669"/>
    <property type="project" value="TreeGrafter"/>
</dbReference>
<dbReference type="Pfam" id="PF25508">
    <property type="entry name" value="TRPM2"/>
    <property type="match status" value="1"/>
</dbReference>
<dbReference type="InterPro" id="IPR050927">
    <property type="entry name" value="TRPM"/>
</dbReference>
<keyword evidence="2" id="KW-0812">Transmembrane</keyword>
<evidence type="ECO:0000256" key="5">
    <source>
        <dbReference type="SAM" id="MobiDB-lite"/>
    </source>
</evidence>
<dbReference type="OrthoDB" id="9994106at2759"/>
<dbReference type="Proteomes" id="UP000281553">
    <property type="component" value="Unassembled WGS sequence"/>
</dbReference>
<accession>A0A3P7NLE3</accession>